<feature type="compositionally biased region" description="Low complexity" evidence="1">
    <location>
        <begin position="238"/>
        <end position="249"/>
    </location>
</feature>
<evidence type="ECO:0000256" key="1">
    <source>
        <dbReference type="SAM" id="MobiDB-lite"/>
    </source>
</evidence>
<dbReference type="KEGG" id="cput:CONPUDRAFT_162540"/>
<feature type="compositionally biased region" description="Acidic residues" evidence="1">
    <location>
        <begin position="28"/>
        <end position="37"/>
    </location>
</feature>
<feature type="compositionally biased region" description="Basic and acidic residues" evidence="1">
    <location>
        <begin position="12"/>
        <end position="22"/>
    </location>
</feature>
<dbReference type="OrthoDB" id="2402960at2759"/>
<name>A0A5M3N1S4_CONPW</name>
<organism evidence="2 3">
    <name type="scientific">Coniophora puteana (strain RWD-64-598)</name>
    <name type="common">Brown rot fungus</name>
    <dbReference type="NCBI Taxonomy" id="741705"/>
    <lineage>
        <taxon>Eukaryota</taxon>
        <taxon>Fungi</taxon>
        <taxon>Dikarya</taxon>
        <taxon>Basidiomycota</taxon>
        <taxon>Agaricomycotina</taxon>
        <taxon>Agaricomycetes</taxon>
        <taxon>Agaricomycetidae</taxon>
        <taxon>Boletales</taxon>
        <taxon>Coniophorineae</taxon>
        <taxon>Coniophoraceae</taxon>
        <taxon>Coniophora</taxon>
    </lineage>
</organism>
<feature type="compositionally biased region" description="Polar residues" evidence="1">
    <location>
        <begin position="171"/>
        <end position="188"/>
    </location>
</feature>
<dbReference type="Proteomes" id="UP000053558">
    <property type="component" value="Unassembled WGS sequence"/>
</dbReference>
<keyword evidence="3" id="KW-1185">Reference proteome</keyword>
<dbReference type="AlphaFoldDB" id="A0A5M3N1S4"/>
<gene>
    <name evidence="2" type="ORF">CONPUDRAFT_162540</name>
</gene>
<dbReference type="RefSeq" id="XP_007764839.1">
    <property type="nucleotide sequence ID" value="XM_007766649.1"/>
</dbReference>
<evidence type="ECO:0000313" key="2">
    <source>
        <dbReference type="EMBL" id="EIW85328.1"/>
    </source>
</evidence>
<dbReference type="GeneID" id="19204734"/>
<reference evidence="3" key="1">
    <citation type="journal article" date="2012" name="Science">
        <title>The Paleozoic origin of enzymatic lignin decomposition reconstructed from 31 fungal genomes.</title>
        <authorList>
            <person name="Floudas D."/>
            <person name="Binder M."/>
            <person name="Riley R."/>
            <person name="Barry K."/>
            <person name="Blanchette R.A."/>
            <person name="Henrissat B."/>
            <person name="Martinez A.T."/>
            <person name="Otillar R."/>
            <person name="Spatafora J.W."/>
            <person name="Yadav J.S."/>
            <person name="Aerts A."/>
            <person name="Benoit I."/>
            <person name="Boyd A."/>
            <person name="Carlson A."/>
            <person name="Copeland A."/>
            <person name="Coutinho P.M."/>
            <person name="de Vries R.P."/>
            <person name="Ferreira P."/>
            <person name="Findley K."/>
            <person name="Foster B."/>
            <person name="Gaskell J."/>
            <person name="Glotzer D."/>
            <person name="Gorecki P."/>
            <person name="Heitman J."/>
            <person name="Hesse C."/>
            <person name="Hori C."/>
            <person name="Igarashi K."/>
            <person name="Jurgens J.A."/>
            <person name="Kallen N."/>
            <person name="Kersten P."/>
            <person name="Kohler A."/>
            <person name="Kuees U."/>
            <person name="Kumar T.K.A."/>
            <person name="Kuo A."/>
            <person name="LaButti K."/>
            <person name="Larrondo L.F."/>
            <person name="Lindquist E."/>
            <person name="Ling A."/>
            <person name="Lombard V."/>
            <person name="Lucas S."/>
            <person name="Lundell T."/>
            <person name="Martin R."/>
            <person name="McLaughlin D.J."/>
            <person name="Morgenstern I."/>
            <person name="Morin E."/>
            <person name="Murat C."/>
            <person name="Nagy L.G."/>
            <person name="Nolan M."/>
            <person name="Ohm R.A."/>
            <person name="Patyshakuliyeva A."/>
            <person name="Rokas A."/>
            <person name="Ruiz-Duenas F.J."/>
            <person name="Sabat G."/>
            <person name="Salamov A."/>
            <person name="Samejima M."/>
            <person name="Schmutz J."/>
            <person name="Slot J.C."/>
            <person name="St John F."/>
            <person name="Stenlid J."/>
            <person name="Sun H."/>
            <person name="Sun S."/>
            <person name="Syed K."/>
            <person name="Tsang A."/>
            <person name="Wiebenga A."/>
            <person name="Young D."/>
            <person name="Pisabarro A."/>
            <person name="Eastwood D.C."/>
            <person name="Martin F."/>
            <person name="Cullen D."/>
            <person name="Grigoriev I.V."/>
            <person name="Hibbett D.S."/>
        </authorList>
    </citation>
    <scope>NUCLEOTIDE SEQUENCE [LARGE SCALE GENOMIC DNA]</scope>
    <source>
        <strain evidence="3">RWD-64-598 SS2</strain>
    </source>
</reference>
<feature type="region of interest" description="Disordered" evidence="1">
    <location>
        <begin position="1"/>
        <end position="262"/>
    </location>
</feature>
<protein>
    <submittedName>
        <fullName evidence="2">Uncharacterized protein</fullName>
    </submittedName>
</protein>
<evidence type="ECO:0000313" key="3">
    <source>
        <dbReference type="Proteomes" id="UP000053558"/>
    </source>
</evidence>
<proteinExistence type="predicted"/>
<dbReference type="EMBL" id="JH711574">
    <property type="protein sequence ID" value="EIW85328.1"/>
    <property type="molecule type" value="Genomic_DNA"/>
</dbReference>
<sequence>MSAAPSNSLGLDFDRLQVKDDSTAPAEEQQEPVDDQPDTPSGSAAPDDAQDKDREPREPKDRKKPYVNPDRVKTGGAQRDKLTEEELTERMQRIKEQNEKIKQRRLDVQADEDAFKKTQEVERVKQANTRKVQDKVDKTREQNARRKMDKAQSREWDSGKSAPDWKKKSSEGQNTEEGTEASQHTVSSRGGGRQLRGGFRAVPGRGRGRGRGQVTNASPTSAVNESSAPAEDKGSGDTDGVADATAATDEPVIASDETGLAL</sequence>
<accession>A0A5M3N1S4</accession>
<feature type="compositionally biased region" description="Basic and acidic residues" evidence="1">
    <location>
        <begin position="70"/>
        <end position="170"/>
    </location>
</feature>
<dbReference type="OMA" id="IQSREWD"/>
<comment type="caution">
    <text evidence="2">The sequence shown here is derived from an EMBL/GenBank/DDBJ whole genome shotgun (WGS) entry which is preliminary data.</text>
</comment>
<feature type="compositionally biased region" description="Polar residues" evidence="1">
    <location>
        <begin position="213"/>
        <end position="227"/>
    </location>
</feature>
<feature type="compositionally biased region" description="Basic and acidic residues" evidence="1">
    <location>
        <begin position="49"/>
        <end position="61"/>
    </location>
</feature>